<dbReference type="EMBL" id="JAGHQM010000102">
    <property type="protein sequence ID" value="KAH0565374.1"/>
    <property type="molecule type" value="Genomic_DNA"/>
</dbReference>
<evidence type="ECO:0000256" key="3">
    <source>
        <dbReference type="ARBA" id="ARBA00010425"/>
    </source>
</evidence>
<evidence type="ECO:0000256" key="9">
    <source>
        <dbReference type="SAM" id="SignalP"/>
    </source>
</evidence>
<evidence type="ECO:0000256" key="6">
    <source>
        <dbReference type="ARBA" id="ARBA00022989"/>
    </source>
</evidence>
<feature type="signal peptide" evidence="9">
    <location>
        <begin position="1"/>
        <end position="20"/>
    </location>
</feature>
<keyword evidence="9" id="KW-0732">Signal</keyword>
<feature type="transmembrane region" description="Helical" evidence="8">
    <location>
        <begin position="79"/>
        <end position="96"/>
    </location>
</feature>
<keyword evidence="7 8" id="KW-0472">Membrane</keyword>
<dbReference type="InterPro" id="IPR050186">
    <property type="entry name" value="TPT_transporter"/>
</dbReference>
<feature type="transmembrane region" description="Helical" evidence="8">
    <location>
        <begin position="116"/>
        <end position="134"/>
    </location>
</feature>
<dbReference type="Pfam" id="PF03151">
    <property type="entry name" value="TPT"/>
    <property type="match status" value="1"/>
</dbReference>
<feature type="transmembrane region" description="Helical" evidence="8">
    <location>
        <begin position="146"/>
        <end position="165"/>
    </location>
</feature>
<sequence>MMPLCSFFAAFLILSNLSLTSNSVGFYQLAKIMTTPCVVLFNFLLFRKTITLEAGLSLVSLCFGVGLTNHNAAGSNPTGAMFAVAAFTTTAMYQIWISKKIKDFAVTSPQLLMNQAPISVFLLALFVPAFDTIVDLRTIPPHRLIALFSSGLVASLLNLSQFLIIGRTSPLTFNVTSHIKTIIILTLGWIADGRILSVQDLTGIVFAMGGAVAYSMLS</sequence>
<evidence type="ECO:0000256" key="8">
    <source>
        <dbReference type="SAM" id="Phobius"/>
    </source>
</evidence>
<feature type="transmembrane region" description="Helical" evidence="8">
    <location>
        <begin position="44"/>
        <end position="67"/>
    </location>
</feature>
<comment type="function">
    <text evidence="1">Involved in the import of GDP-mannose from the cytoplasm into the Golgi lumen.</text>
</comment>
<organism evidence="11 12">
    <name type="scientific">Trichoglossum hirsutum</name>
    <dbReference type="NCBI Taxonomy" id="265104"/>
    <lineage>
        <taxon>Eukaryota</taxon>
        <taxon>Fungi</taxon>
        <taxon>Dikarya</taxon>
        <taxon>Ascomycota</taxon>
        <taxon>Pezizomycotina</taxon>
        <taxon>Geoglossomycetes</taxon>
        <taxon>Geoglossales</taxon>
        <taxon>Geoglossaceae</taxon>
        <taxon>Trichoglossum</taxon>
    </lineage>
</organism>
<evidence type="ECO:0000313" key="11">
    <source>
        <dbReference type="EMBL" id="KAH0565374.1"/>
    </source>
</evidence>
<dbReference type="GO" id="GO:0005789">
    <property type="term" value="C:endoplasmic reticulum membrane"/>
    <property type="evidence" value="ECO:0007669"/>
    <property type="project" value="UniProtKB-SubCell"/>
</dbReference>
<comment type="subunit">
    <text evidence="4">Homooligomer.</text>
</comment>
<accession>A0A9P8LHJ1</accession>
<evidence type="ECO:0000259" key="10">
    <source>
        <dbReference type="Pfam" id="PF03151"/>
    </source>
</evidence>
<feature type="chain" id="PRO_5040321086" description="Sugar phosphate transporter domain-containing protein" evidence="9">
    <location>
        <begin position="21"/>
        <end position="218"/>
    </location>
</feature>
<gene>
    <name evidence="11" type="ORF">GP486_001239</name>
</gene>
<keyword evidence="12" id="KW-1185">Reference proteome</keyword>
<evidence type="ECO:0000256" key="5">
    <source>
        <dbReference type="ARBA" id="ARBA00022692"/>
    </source>
</evidence>
<dbReference type="InterPro" id="IPR004853">
    <property type="entry name" value="Sugar_P_trans_dom"/>
</dbReference>
<comment type="similarity">
    <text evidence="3">Belongs to the TPT transporter family. SLC35D subfamily.</text>
</comment>
<proteinExistence type="inferred from homology"/>
<reference evidence="11" key="1">
    <citation type="submission" date="2021-03" db="EMBL/GenBank/DDBJ databases">
        <title>Comparative genomics and phylogenomic investigation of the class Geoglossomycetes provide insights into ecological specialization and systematics.</title>
        <authorList>
            <person name="Melie T."/>
            <person name="Pirro S."/>
            <person name="Miller A.N."/>
            <person name="Quandt A."/>
        </authorList>
    </citation>
    <scope>NUCLEOTIDE SEQUENCE</scope>
    <source>
        <strain evidence="11">CAQ_001_2017</strain>
    </source>
</reference>
<comment type="subcellular location">
    <subcellularLocation>
        <location evidence="2">Endoplasmic reticulum membrane</location>
        <topology evidence="2">Multi-pass membrane protein</topology>
    </subcellularLocation>
</comment>
<dbReference type="AlphaFoldDB" id="A0A9P8LHJ1"/>
<evidence type="ECO:0000256" key="2">
    <source>
        <dbReference type="ARBA" id="ARBA00004477"/>
    </source>
</evidence>
<evidence type="ECO:0000256" key="4">
    <source>
        <dbReference type="ARBA" id="ARBA00011182"/>
    </source>
</evidence>
<keyword evidence="6 8" id="KW-1133">Transmembrane helix</keyword>
<protein>
    <recommendedName>
        <fullName evidence="10">Sugar phosphate transporter domain-containing protein</fullName>
    </recommendedName>
</protein>
<evidence type="ECO:0000313" key="12">
    <source>
        <dbReference type="Proteomes" id="UP000750711"/>
    </source>
</evidence>
<feature type="transmembrane region" description="Helical" evidence="8">
    <location>
        <begin position="198"/>
        <end position="217"/>
    </location>
</feature>
<dbReference type="Proteomes" id="UP000750711">
    <property type="component" value="Unassembled WGS sequence"/>
</dbReference>
<evidence type="ECO:0000256" key="7">
    <source>
        <dbReference type="ARBA" id="ARBA00023136"/>
    </source>
</evidence>
<feature type="domain" description="Sugar phosphate transporter" evidence="10">
    <location>
        <begin position="5"/>
        <end position="215"/>
    </location>
</feature>
<dbReference type="PANTHER" id="PTHR11132">
    <property type="entry name" value="SOLUTE CARRIER FAMILY 35"/>
    <property type="match status" value="1"/>
</dbReference>
<keyword evidence="5 8" id="KW-0812">Transmembrane</keyword>
<name>A0A9P8LHJ1_9PEZI</name>
<evidence type="ECO:0000256" key="1">
    <source>
        <dbReference type="ARBA" id="ARBA00003420"/>
    </source>
</evidence>
<comment type="caution">
    <text evidence="11">The sequence shown here is derived from an EMBL/GenBank/DDBJ whole genome shotgun (WGS) entry which is preliminary data.</text>
</comment>